<dbReference type="Gene3D" id="3.30.300.30">
    <property type="match status" value="1"/>
</dbReference>
<dbReference type="SUPFAM" id="SSF56801">
    <property type="entry name" value="Acetyl-CoA synthetase-like"/>
    <property type="match status" value="1"/>
</dbReference>
<protein>
    <recommendedName>
        <fullName evidence="5">3-methylmercaptopropionyl-CoA ligase</fullName>
        <ecNumber evidence="4">6.2.1.44</ecNumber>
    </recommendedName>
</protein>
<name>A0A0H4VJF9_9SPHN</name>
<evidence type="ECO:0000259" key="7">
    <source>
        <dbReference type="Pfam" id="PF13193"/>
    </source>
</evidence>
<feature type="domain" description="AMP-binding enzyme C-terminal" evidence="7">
    <location>
        <begin position="451"/>
        <end position="526"/>
    </location>
</feature>
<dbReference type="PANTHER" id="PTHR43201:SF5">
    <property type="entry name" value="MEDIUM-CHAIN ACYL-COA LIGASE ACSF2, MITOCHONDRIAL"/>
    <property type="match status" value="1"/>
</dbReference>
<dbReference type="Gene3D" id="2.30.38.10">
    <property type="entry name" value="Luciferase, Domain 3"/>
    <property type="match status" value="1"/>
</dbReference>
<dbReference type="Gene3D" id="3.40.50.980">
    <property type="match status" value="2"/>
</dbReference>
<dbReference type="InterPro" id="IPR025110">
    <property type="entry name" value="AMP-bd_C"/>
</dbReference>
<dbReference type="Proteomes" id="UP000059113">
    <property type="component" value="Chromosome"/>
</dbReference>
<reference evidence="8 9" key="1">
    <citation type="journal article" date="2015" name="Int. J. Syst. Evol. Microbiol.">
        <title>Erythrobacter atlanticus sp. nov., a bacterium from ocean sediment able to degrade polycyclic aromatic hydrocarbons.</title>
        <authorList>
            <person name="Zhuang L."/>
            <person name="Liu Y."/>
            <person name="Wang L."/>
            <person name="Wang W."/>
            <person name="Shao Z."/>
        </authorList>
    </citation>
    <scope>NUCLEOTIDE SEQUENCE [LARGE SCALE GENOMIC DNA]</scope>
    <source>
        <strain evidence="9">s21-N3</strain>
    </source>
</reference>
<feature type="domain" description="AMP-dependent synthetase/ligase" evidence="6">
    <location>
        <begin position="46"/>
        <end position="399"/>
    </location>
</feature>
<evidence type="ECO:0000256" key="2">
    <source>
        <dbReference type="ARBA" id="ARBA00022598"/>
    </source>
</evidence>
<proteinExistence type="inferred from homology"/>
<dbReference type="FunFam" id="3.30.300.30:FF:000008">
    <property type="entry name" value="2,3-dihydroxybenzoate-AMP ligase"/>
    <property type="match status" value="1"/>
</dbReference>
<dbReference type="EMBL" id="CP011310">
    <property type="protein sequence ID" value="AKQ43021.2"/>
    <property type="molecule type" value="Genomic_DNA"/>
</dbReference>
<evidence type="ECO:0000256" key="5">
    <source>
        <dbReference type="ARBA" id="ARBA00067668"/>
    </source>
</evidence>
<dbReference type="KEGG" id="ery:CP97_00750"/>
<dbReference type="AlphaFoldDB" id="A0A0H4VJF9"/>
<organism evidence="8 9">
    <name type="scientific">Aurantiacibacter atlanticus</name>
    <dbReference type="NCBI Taxonomy" id="1648404"/>
    <lineage>
        <taxon>Bacteria</taxon>
        <taxon>Pseudomonadati</taxon>
        <taxon>Pseudomonadota</taxon>
        <taxon>Alphaproteobacteria</taxon>
        <taxon>Sphingomonadales</taxon>
        <taxon>Erythrobacteraceae</taxon>
        <taxon>Aurantiacibacter</taxon>
    </lineage>
</organism>
<dbReference type="Pfam" id="PF13193">
    <property type="entry name" value="AMP-binding_C"/>
    <property type="match status" value="1"/>
</dbReference>
<dbReference type="STRING" id="1648404.CP97_00750"/>
<evidence type="ECO:0000259" key="6">
    <source>
        <dbReference type="Pfam" id="PF00501"/>
    </source>
</evidence>
<evidence type="ECO:0000256" key="1">
    <source>
        <dbReference type="ARBA" id="ARBA00006432"/>
    </source>
</evidence>
<dbReference type="EC" id="6.2.1.44" evidence="4"/>
<comment type="catalytic activity">
    <reaction evidence="3">
        <text>3-(methylsulfanyl)propanoate + ATP + CoA = 3-(methylsulfanyl)propanoyl-CoA + AMP + diphosphate</text>
        <dbReference type="Rhea" id="RHEA:43052"/>
        <dbReference type="ChEBI" id="CHEBI:30616"/>
        <dbReference type="ChEBI" id="CHEBI:33019"/>
        <dbReference type="ChEBI" id="CHEBI:49016"/>
        <dbReference type="ChEBI" id="CHEBI:57287"/>
        <dbReference type="ChEBI" id="CHEBI:82815"/>
        <dbReference type="ChEBI" id="CHEBI:456215"/>
        <dbReference type="EC" id="6.2.1.44"/>
    </reaction>
    <physiologicalReaction direction="left-to-right" evidence="3">
        <dbReference type="Rhea" id="RHEA:43053"/>
    </physiologicalReaction>
</comment>
<evidence type="ECO:0000256" key="4">
    <source>
        <dbReference type="ARBA" id="ARBA00066616"/>
    </source>
</evidence>
<evidence type="ECO:0000256" key="3">
    <source>
        <dbReference type="ARBA" id="ARBA00051915"/>
    </source>
</evidence>
<dbReference type="InterPro" id="IPR045851">
    <property type="entry name" value="AMP-bd_C_sf"/>
</dbReference>
<dbReference type="GO" id="GO:0031956">
    <property type="term" value="F:medium-chain fatty acid-CoA ligase activity"/>
    <property type="evidence" value="ECO:0007669"/>
    <property type="project" value="TreeGrafter"/>
</dbReference>
<dbReference type="PROSITE" id="PS00455">
    <property type="entry name" value="AMP_BINDING"/>
    <property type="match status" value="1"/>
</dbReference>
<comment type="similarity">
    <text evidence="1">Belongs to the ATP-dependent AMP-binding enzyme family.</text>
</comment>
<dbReference type="InterPro" id="IPR000873">
    <property type="entry name" value="AMP-dep_synth/lig_dom"/>
</dbReference>
<dbReference type="PANTHER" id="PTHR43201">
    <property type="entry name" value="ACYL-COA SYNTHETASE"/>
    <property type="match status" value="1"/>
</dbReference>
<keyword evidence="9" id="KW-1185">Reference proteome</keyword>
<accession>A0A0H4VJF9</accession>
<dbReference type="GO" id="GO:0006631">
    <property type="term" value="P:fatty acid metabolic process"/>
    <property type="evidence" value="ECO:0007669"/>
    <property type="project" value="TreeGrafter"/>
</dbReference>
<evidence type="ECO:0000313" key="8">
    <source>
        <dbReference type="EMBL" id="AKQ43021.2"/>
    </source>
</evidence>
<gene>
    <name evidence="8" type="ORF">CP97_00750</name>
</gene>
<keyword evidence="2" id="KW-0436">Ligase</keyword>
<evidence type="ECO:0000313" key="9">
    <source>
        <dbReference type="Proteomes" id="UP000059113"/>
    </source>
</evidence>
<dbReference type="Pfam" id="PF00501">
    <property type="entry name" value="AMP-binding"/>
    <property type="match status" value="1"/>
</dbReference>
<reference evidence="9" key="2">
    <citation type="submission" date="2015-04" db="EMBL/GenBank/DDBJ databases">
        <title>The complete genome sequence of Erythrobacter sp. s21-N3.</title>
        <authorList>
            <person name="Zhuang L."/>
            <person name="Liu Y."/>
            <person name="Shao Z."/>
        </authorList>
    </citation>
    <scope>NUCLEOTIDE SEQUENCE [LARGE SCALE GENOMIC DNA]</scope>
    <source>
        <strain evidence="9">s21-N3</strain>
    </source>
</reference>
<dbReference type="InterPro" id="IPR020845">
    <property type="entry name" value="AMP-binding_CS"/>
</dbReference>
<sequence>MEREMADNGGSGHRLDMALCDYYADEEVLDTTIGGLLRAQGAAIGDYDALAEGLPDGTSGRRWTYAQLLTDAERMAKGLAARFQPGERIAVWGPNMPEWVLVEYAAALAGLTLVTINPAYQKRELDFVLRQSNSAGLLLINEFRGNPMGATAASVAQDLPALREIIDMQDEAALFTDPSGTLPEVDTDDPAQIQYTSGTTGFPKGVVLSHRNLTNNARLFMKVGKTGGGQATLGLTPLFHTMGCSMGVLGALQSGSAYCPLLAFDPNAALDLFEREKVSWTICVPTMAVAMVAAQKAKPRDLSSLKLFGMGGAMVAPELARSIKDTLGAKVQVAYGQTESSPLITCARPDDTDEDISSSIGRPALGCEVGIFDLGTNELLPCNTIGEIRARSYATMLGYNDDPEATAEAVDGQSWLHTGDLGSMDDRGFVKITGRVKDMIIRGGENLFPAEIENVLLEADGIAECAVVGVPDDMLGEVVAAYVRMEDGATFDAEALRSHCRAQISPQKCPVYWENVSEWPLTGSGKIQKFKLRDQWIAANDSQNT</sequence>